<evidence type="ECO:0000313" key="5">
    <source>
        <dbReference type="EMBL" id="MBP3944143.1"/>
    </source>
</evidence>
<sequence length="388" mass="42202">MNLKHALVMSAFLIAGSTAFAQTGNLKKAKTNIAKFEELKGAGSLELALPSLKSAQEAINAAVVHEKTKELAETWTYASLVNANLASIEKSAAYAQTAKEAIEKAKALDTDKVNAANINVAEQLLGQYNFNLGVGFWEGQDFPSAYKAFDAALNYLPGDSTLTYYSGLAALQSKDYANAIKKYNELVPVKEFSSHKSIVVDLPKLYMSIQDTAAAIAAAEAATVAYPSDNDAAVQFIEYNLITGNEQKVIDKITSQMAKDPSNKALPYYLGIAYNTTKDFDKAGAAFQKAVDLDPSYFEANTNLAISIMSNVRETLNKANNDRSLKAADYNAIVAKSKEDIKRALPYLEKAVSLQPTNVDALTNLKNYYDFMQNEAKSNELKAKIESL</sequence>
<feature type="signal peptide" evidence="4">
    <location>
        <begin position="1"/>
        <end position="21"/>
    </location>
</feature>
<feature type="repeat" description="TPR" evidence="3">
    <location>
        <begin position="264"/>
        <end position="297"/>
    </location>
</feature>
<dbReference type="Pfam" id="PF13432">
    <property type="entry name" value="TPR_16"/>
    <property type="match status" value="1"/>
</dbReference>
<dbReference type="PANTHER" id="PTHR44858:SF1">
    <property type="entry name" value="UDP-N-ACETYLGLUCOSAMINE--PEPTIDE N-ACETYLGLUCOSAMINYLTRANSFERASE SPINDLY-RELATED"/>
    <property type="match status" value="1"/>
</dbReference>
<dbReference type="InterPro" id="IPR011990">
    <property type="entry name" value="TPR-like_helical_dom_sf"/>
</dbReference>
<dbReference type="PROSITE" id="PS50005">
    <property type="entry name" value="TPR"/>
    <property type="match status" value="1"/>
</dbReference>
<organism evidence="5 6">
    <name type="scientific">Rhinopithecimicrobium faecis</name>
    <dbReference type="NCBI Taxonomy" id="2820698"/>
    <lineage>
        <taxon>Bacteria</taxon>
        <taxon>Pseudomonadati</taxon>
        <taxon>Bacteroidota</taxon>
        <taxon>Sphingobacteriia</taxon>
        <taxon>Sphingobacteriales</taxon>
        <taxon>Sphingobacteriaceae</taxon>
        <taxon>Rhinopithecimicrobium</taxon>
    </lineage>
</organism>
<evidence type="ECO:0000256" key="2">
    <source>
        <dbReference type="ARBA" id="ARBA00022803"/>
    </source>
</evidence>
<dbReference type="Pfam" id="PF13181">
    <property type="entry name" value="TPR_8"/>
    <property type="match status" value="2"/>
</dbReference>
<evidence type="ECO:0000256" key="3">
    <source>
        <dbReference type="PROSITE-ProRule" id="PRU00339"/>
    </source>
</evidence>
<evidence type="ECO:0000256" key="1">
    <source>
        <dbReference type="ARBA" id="ARBA00022737"/>
    </source>
</evidence>
<dbReference type="Proteomes" id="UP000679691">
    <property type="component" value="Unassembled WGS sequence"/>
</dbReference>
<dbReference type="Gene3D" id="1.25.40.10">
    <property type="entry name" value="Tetratricopeptide repeat domain"/>
    <property type="match status" value="3"/>
</dbReference>
<gene>
    <name evidence="5" type="ORF">J5U18_11365</name>
</gene>
<dbReference type="PANTHER" id="PTHR44858">
    <property type="entry name" value="TETRATRICOPEPTIDE REPEAT PROTEIN 6"/>
    <property type="match status" value="1"/>
</dbReference>
<evidence type="ECO:0000256" key="4">
    <source>
        <dbReference type="SAM" id="SignalP"/>
    </source>
</evidence>
<proteinExistence type="predicted"/>
<comment type="caution">
    <text evidence="5">The sequence shown here is derived from an EMBL/GenBank/DDBJ whole genome shotgun (WGS) entry which is preliminary data.</text>
</comment>
<keyword evidence="4" id="KW-0732">Signal</keyword>
<keyword evidence="6" id="KW-1185">Reference proteome</keyword>
<dbReference type="InterPro" id="IPR050498">
    <property type="entry name" value="Ycf3"/>
</dbReference>
<dbReference type="AlphaFoldDB" id="A0A8T4HCH0"/>
<name>A0A8T4HCH0_9SPHI</name>
<feature type="chain" id="PRO_5035861160" evidence="4">
    <location>
        <begin position="22"/>
        <end position="388"/>
    </location>
</feature>
<keyword evidence="1" id="KW-0677">Repeat</keyword>
<protein>
    <submittedName>
        <fullName evidence="5">Tetratricopeptide repeat protein</fullName>
    </submittedName>
</protein>
<dbReference type="EMBL" id="JAGKSB010000013">
    <property type="protein sequence ID" value="MBP3944143.1"/>
    <property type="molecule type" value="Genomic_DNA"/>
</dbReference>
<accession>A0A8T4HCH0</accession>
<dbReference type="InterPro" id="IPR019734">
    <property type="entry name" value="TPR_rpt"/>
</dbReference>
<dbReference type="RefSeq" id="WP_353547649.1">
    <property type="nucleotide sequence ID" value="NZ_JAGKSB010000013.1"/>
</dbReference>
<dbReference type="SMART" id="SM00028">
    <property type="entry name" value="TPR"/>
    <property type="match status" value="4"/>
</dbReference>
<dbReference type="SUPFAM" id="SSF48452">
    <property type="entry name" value="TPR-like"/>
    <property type="match status" value="1"/>
</dbReference>
<reference evidence="5" key="1">
    <citation type="submission" date="2021-03" db="EMBL/GenBank/DDBJ databases">
        <authorList>
            <person name="Lu T."/>
            <person name="Wang Q."/>
            <person name="Han X."/>
        </authorList>
    </citation>
    <scope>NUCLEOTIDE SEQUENCE</scope>
    <source>
        <strain evidence="5">WQ 2009</strain>
    </source>
</reference>
<evidence type="ECO:0000313" key="6">
    <source>
        <dbReference type="Proteomes" id="UP000679691"/>
    </source>
</evidence>
<keyword evidence="2 3" id="KW-0802">TPR repeat</keyword>